<dbReference type="RefSeq" id="WP_008696794.1">
    <property type="nucleotide sequence ID" value="NZ_KE161007.1"/>
</dbReference>
<proteinExistence type="predicted"/>
<dbReference type="HOGENOM" id="CLU_2553377_0_0_0"/>
<organism evidence="1 2">
    <name type="scientific">Fusobacterium ulcerans 12-1B</name>
    <dbReference type="NCBI Taxonomy" id="457404"/>
    <lineage>
        <taxon>Bacteria</taxon>
        <taxon>Fusobacteriati</taxon>
        <taxon>Fusobacteriota</taxon>
        <taxon>Fusobacteriia</taxon>
        <taxon>Fusobacteriales</taxon>
        <taxon>Fusobacteriaceae</taxon>
        <taxon>Fusobacterium</taxon>
    </lineage>
</organism>
<name>H1PS97_9FUSO</name>
<protein>
    <submittedName>
        <fullName evidence="1">Uncharacterized protein</fullName>
    </submittedName>
</protein>
<dbReference type="AlphaFoldDB" id="H1PS97"/>
<evidence type="ECO:0000313" key="2">
    <source>
        <dbReference type="Proteomes" id="UP000003233"/>
    </source>
</evidence>
<reference evidence="1 2" key="1">
    <citation type="submission" date="2012-07" db="EMBL/GenBank/DDBJ databases">
        <title>The Genome Sequence of Fusobacterium ulcerans 12_1B.</title>
        <authorList>
            <consortium name="The Broad Institute Genome Sequencing Platform"/>
            <person name="Earl A."/>
            <person name="Ward D."/>
            <person name="Feldgarden M."/>
            <person name="Gevers D."/>
            <person name="Strauss J."/>
            <person name="Ambrose C.E."/>
            <person name="Allen-Vercoe E."/>
            <person name="Walker B."/>
            <person name="Young S.K."/>
            <person name="Zeng Q."/>
            <person name="Gargeya S."/>
            <person name="Fitzgerald M."/>
            <person name="Haas B."/>
            <person name="Abouelleil A."/>
            <person name="Alvarado L."/>
            <person name="Arachchi H.M."/>
            <person name="Berlin A.M."/>
            <person name="Chapman S.B."/>
            <person name="Goldberg J."/>
            <person name="Griggs A."/>
            <person name="Gujja S."/>
            <person name="Hansen M."/>
            <person name="Howarth C."/>
            <person name="Imamovic A."/>
            <person name="Larimer J."/>
            <person name="McCowen C."/>
            <person name="Montmayeur A."/>
            <person name="Murphy C."/>
            <person name="Neiman D."/>
            <person name="Pearson M."/>
            <person name="Priest M."/>
            <person name="Roberts A."/>
            <person name="Saif S."/>
            <person name="Shea T."/>
            <person name="Sisk P."/>
            <person name="Sykes S."/>
            <person name="Wortman J."/>
            <person name="Nusbaum C."/>
            <person name="Birren B."/>
        </authorList>
    </citation>
    <scope>NUCLEOTIDE SEQUENCE [LARGE SCALE GENOMIC DNA]</scope>
    <source>
        <strain evidence="1 2">12_1B</strain>
    </source>
</reference>
<dbReference type="Proteomes" id="UP000003233">
    <property type="component" value="Unassembled WGS sequence"/>
</dbReference>
<sequence length="82" mass="9310">MLRFTSPFPSDSIRWKGIKIEAIVSVVDGWCLDSNLTETQVEIPIKTKLRQDGYVEISTTNTTLNPYSIISIMLYEADLKTI</sequence>
<accession>H1PS97</accession>
<gene>
    <name evidence="1" type="ORF">HMPREF0402_01290</name>
</gene>
<dbReference type="EMBL" id="AGWJ02000009">
    <property type="protein sequence ID" value="EHO82046.1"/>
    <property type="molecule type" value="Genomic_DNA"/>
</dbReference>
<evidence type="ECO:0000313" key="1">
    <source>
        <dbReference type="EMBL" id="EHO82046.1"/>
    </source>
</evidence>
<dbReference type="BioCyc" id="FSP457404-HMP:GTSQ-1294-MONOMER"/>
<comment type="caution">
    <text evidence="1">The sequence shown here is derived from an EMBL/GenBank/DDBJ whole genome shotgun (WGS) entry which is preliminary data.</text>
</comment>
<keyword evidence="2" id="KW-1185">Reference proteome</keyword>
<dbReference type="PATRIC" id="fig|457404.5.peg.1273"/>